<dbReference type="EMBL" id="AWXU01000056">
    <property type="protein sequence ID" value="KFN48260.1"/>
    <property type="molecule type" value="Genomic_DNA"/>
</dbReference>
<reference evidence="1 2" key="1">
    <citation type="submission" date="2013-09" db="EMBL/GenBank/DDBJ databases">
        <title>Genome sequencing of Arenimonas composti.</title>
        <authorList>
            <person name="Chen F."/>
            <person name="Wang G."/>
        </authorList>
    </citation>
    <scope>NUCLEOTIDE SEQUENCE [LARGE SCALE GENOMIC DNA]</scope>
    <source>
        <strain evidence="1 2">TR7-09</strain>
    </source>
</reference>
<dbReference type="RefSeq" id="WP_026815984.1">
    <property type="nucleotide sequence ID" value="NZ_AUFF01000001.1"/>
</dbReference>
<dbReference type="STRING" id="1121013.GCA_000426365_00462"/>
<name>A0A091BV96_9GAMM</name>
<comment type="caution">
    <text evidence="1">The sequence shown here is derived from an EMBL/GenBank/DDBJ whole genome shotgun (WGS) entry which is preliminary data.</text>
</comment>
<gene>
    <name evidence="1" type="ORF">P873_01505</name>
</gene>
<dbReference type="Proteomes" id="UP000029391">
    <property type="component" value="Unassembled WGS sequence"/>
</dbReference>
<protein>
    <submittedName>
        <fullName evidence="1">Uncharacterized protein</fullName>
    </submittedName>
</protein>
<accession>A0A091BV96</accession>
<dbReference type="AlphaFoldDB" id="A0A091BV96"/>
<evidence type="ECO:0000313" key="1">
    <source>
        <dbReference type="EMBL" id="KFN48260.1"/>
    </source>
</evidence>
<keyword evidence="2" id="KW-1185">Reference proteome</keyword>
<proteinExistence type="predicted"/>
<sequence>MQTIYRLEARWTGGAPPAAVAAALDALPRYDGDALMQAVRALSPAAMHTGFLLHELRERVELRRVQRDEALWKLELRGPRDGQADVICVLDFLAALGFRHVSVSGPDAGGEQHVLSAELWRQRFELDDAFVFFAEDDDAVEDDLDDEADAAEEAGAELDDGFVDHFELHAEGYDDGEGNALPAVGPRLSGVELMPLRGLFAALASEPEGGAGDCLVTFAMVAERLQALHELHASEVEFGDGDGGAGLFLAAAHRHGRELDGDGLRRPLYAWYAGLAAQGLDIEHLGSLRLLVARAAQFTGVLCGLVAEQGRGQGDLSGLVGIAAAAAGFVEFGDD</sequence>
<evidence type="ECO:0000313" key="2">
    <source>
        <dbReference type="Proteomes" id="UP000029391"/>
    </source>
</evidence>
<organism evidence="1 2">
    <name type="scientific">Arenimonas composti TR7-09 = DSM 18010</name>
    <dbReference type="NCBI Taxonomy" id="1121013"/>
    <lineage>
        <taxon>Bacteria</taxon>
        <taxon>Pseudomonadati</taxon>
        <taxon>Pseudomonadota</taxon>
        <taxon>Gammaproteobacteria</taxon>
        <taxon>Lysobacterales</taxon>
        <taxon>Lysobacteraceae</taxon>
        <taxon>Arenimonas</taxon>
    </lineage>
</organism>